<feature type="non-terminal residue" evidence="1">
    <location>
        <position position="901"/>
    </location>
</feature>
<protein>
    <submittedName>
        <fullName evidence="1">Uncharacterized protein</fullName>
    </submittedName>
</protein>
<dbReference type="EMBL" id="JACDQQ010000862">
    <property type="protein sequence ID" value="MBA0085103.1"/>
    <property type="molecule type" value="Genomic_DNA"/>
</dbReference>
<dbReference type="AlphaFoldDB" id="A0A7V8NPE9"/>
<name>A0A7V8NPE9_9BACT</name>
<organism evidence="1 2">
    <name type="scientific">Candidatus Acidiferrum panamense</name>
    <dbReference type="NCBI Taxonomy" id="2741543"/>
    <lineage>
        <taxon>Bacteria</taxon>
        <taxon>Pseudomonadati</taxon>
        <taxon>Acidobacteriota</taxon>
        <taxon>Terriglobia</taxon>
        <taxon>Candidatus Acidiferrales</taxon>
        <taxon>Candidatus Acidiferrum</taxon>
    </lineage>
</organism>
<gene>
    <name evidence="1" type="ORF">HRJ53_08910</name>
</gene>
<sequence>VQNNRVNAAVNTAGFSETNVWSGMVGQCGNPNSPVGVVNTCYPPAVNYTPFYYLINGLAFNKTNPAVSVFHPTAGVTATTPPTPVVTGITGTVLVRLVNAGLRMHVPSIVGSQTTGFTGAGVLTTAAAPVQGFTLIAEDGNVIPNVAPPGATTAPAAPRVQTDVFMASGKVFDVLINAVNVPAITTALPVYDRSLSLSGNSSARDAGMLAYIGVNGSGLPVTAGSGIFAAAVARADTYNSLVPSQAFTVSDPSKGVIANDTNVYGVHLFSGPTSGTLSCPAQPQNPTPGICANGTFTYTPTGTGTSDSFVYCANGAVTTTGTTSTCSSGLTATVTLGPATVEGASGITCSFPAPAYTAKTATYLKVPSPGVLAFCRDAAGYPLKIAATPAPTLSGGTVLMDANGGFNATLTAAGTATTTASLTFSPQNSQGTVGGSQTAMISFPVPSNLSVNVLDAQAYNNCVTSNANANPSTCIASIPTISDYRWIIEEDRTFWVDPNCTTNTGATAPAPGCPTLVGPSGTSTIPTFAVNFHTSTMPYVAQGCTGPLSCESGQTMLDTRPACIGTPAPAGCSATAGQHIPAVCDLGNGACRPDPNCTALPCLTAGGSTPVLPSSVHLDPTKRYYISVLPGDAGNPFPSNVSPPTGCLSGGVVGGALNTGCGHTMSGAPIPPACNVLVAGCTPTSTAAFAPVTVLTLPTPLPTGKLSVLVFEDDFPLNGEQDGGGGNGVSVAPVEPGLGGFNIVLWDTYGGLGDVTGQNSYDMFNQPLSNALTGTIDPATGLDACPISAQATTDPTQKGITGMIVTCPKYEADGATLSPLAGQAVIANLMPEKFSVQAYPGADRIARGEEWLQTNTLDGQHPHDSFIRIGEPSYFQEYGPAGYHVSIGFANPAIINARREA</sequence>
<reference evidence="1" key="1">
    <citation type="submission" date="2020-06" db="EMBL/GenBank/DDBJ databases">
        <title>Legume-microbial interactions unlock mineral nutrients during tropical forest succession.</title>
        <authorList>
            <person name="Epihov D.Z."/>
        </authorList>
    </citation>
    <scope>NUCLEOTIDE SEQUENCE [LARGE SCALE GENOMIC DNA]</scope>
    <source>
        <strain evidence="1">Pan2503</strain>
    </source>
</reference>
<accession>A0A7V8NPE9</accession>
<feature type="non-terminal residue" evidence="1">
    <location>
        <position position="1"/>
    </location>
</feature>
<proteinExistence type="predicted"/>
<evidence type="ECO:0000313" key="1">
    <source>
        <dbReference type="EMBL" id="MBA0085103.1"/>
    </source>
</evidence>
<dbReference type="Proteomes" id="UP000567293">
    <property type="component" value="Unassembled WGS sequence"/>
</dbReference>
<evidence type="ECO:0000313" key="2">
    <source>
        <dbReference type="Proteomes" id="UP000567293"/>
    </source>
</evidence>
<keyword evidence="2" id="KW-1185">Reference proteome</keyword>
<comment type="caution">
    <text evidence="1">The sequence shown here is derived from an EMBL/GenBank/DDBJ whole genome shotgun (WGS) entry which is preliminary data.</text>
</comment>